<sequence length="65" mass="7213">MGRACSVSKEDRFNLDGIEKNRAKLEQAIVDAKKPPDRSSQKLAALTNLPWLIAGVAALLWYCLK</sequence>
<keyword evidence="1" id="KW-0472">Membrane</keyword>
<evidence type="ECO:0000313" key="2">
    <source>
        <dbReference type="EMBL" id="STR44941.1"/>
    </source>
</evidence>
<name>A0A377SSD4_9NEIS</name>
<accession>A0A377SSD4</accession>
<proteinExistence type="predicted"/>
<dbReference type="AlphaFoldDB" id="A0A377SSD4"/>
<protein>
    <submittedName>
        <fullName evidence="2">Uncharacterized protein</fullName>
    </submittedName>
</protein>
<keyword evidence="1" id="KW-1133">Transmembrane helix</keyword>
<gene>
    <name evidence="2" type="ORF">NCTC11159_03487</name>
</gene>
<feature type="transmembrane region" description="Helical" evidence="1">
    <location>
        <begin position="43"/>
        <end position="64"/>
    </location>
</feature>
<keyword evidence="1" id="KW-0812">Transmembrane</keyword>
<dbReference type="EMBL" id="UGHR01000003">
    <property type="protein sequence ID" value="STR44941.1"/>
    <property type="molecule type" value="Genomic_DNA"/>
</dbReference>
<evidence type="ECO:0000313" key="3">
    <source>
        <dbReference type="Proteomes" id="UP000255108"/>
    </source>
</evidence>
<dbReference type="Proteomes" id="UP000255108">
    <property type="component" value="Unassembled WGS sequence"/>
</dbReference>
<reference evidence="2 3" key="1">
    <citation type="submission" date="2018-06" db="EMBL/GenBank/DDBJ databases">
        <authorList>
            <consortium name="Pathogen Informatics"/>
            <person name="Doyle S."/>
        </authorList>
    </citation>
    <scope>NUCLEOTIDE SEQUENCE [LARGE SCALE GENOMIC DNA]</scope>
    <source>
        <strain evidence="2 3">NCTC11159</strain>
    </source>
</reference>
<organism evidence="2 3">
    <name type="scientific">Iodobacter fluviatilis</name>
    <dbReference type="NCBI Taxonomy" id="537"/>
    <lineage>
        <taxon>Bacteria</taxon>
        <taxon>Pseudomonadati</taxon>
        <taxon>Pseudomonadota</taxon>
        <taxon>Betaproteobacteria</taxon>
        <taxon>Neisseriales</taxon>
        <taxon>Chitinibacteraceae</taxon>
        <taxon>Iodobacter</taxon>
    </lineage>
</organism>
<evidence type="ECO:0000256" key="1">
    <source>
        <dbReference type="SAM" id="Phobius"/>
    </source>
</evidence>